<evidence type="ECO:0000313" key="7">
    <source>
        <dbReference type="EMBL" id="QUC09088.1"/>
    </source>
</evidence>
<evidence type="ECO:0000313" key="6">
    <source>
        <dbReference type="EMBL" id="QUC09063.1"/>
    </source>
</evidence>
<organism evidence="4 8">
    <name type="scientific">Arachnia rubra</name>
    <dbReference type="NCBI Taxonomy" id="1547448"/>
    <lineage>
        <taxon>Bacteria</taxon>
        <taxon>Bacillati</taxon>
        <taxon>Actinomycetota</taxon>
        <taxon>Actinomycetes</taxon>
        <taxon>Propionibacteriales</taxon>
        <taxon>Propionibacteriaceae</taxon>
        <taxon>Arachnia</taxon>
    </lineage>
</organism>
<keyword evidence="8" id="KW-1185">Reference proteome</keyword>
<sequence length="95" mass="10847">MPASKFSKEFKEQIIAEVLEGSRPIAEVAKSYNLVPQTVGNWVRIWRKQHPDPGMVEASSDQVAENKRLQAELREAKMEIEFLKKAAAFFAQESR</sequence>
<dbReference type="EMBL" id="CP072384">
    <property type="protein sequence ID" value="QUC09088.1"/>
    <property type="molecule type" value="Genomic_DNA"/>
</dbReference>
<evidence type="ECO:0000313" key="5">
    <source>
        <dbReference type="EMBL" id="QUC08477.1"/>
    </source>
</evidence>
<keyword evidence="1" id="KW-0175">Coiled coil</keyword>
<dbReference type="SUPFAM" id="SSF46689">
    <property type="entry name" value="Homeodomain-like"/>
    <property type="match status" value="1"/>
</dbReference>
<accession>A0ABX7Y5F7</accession>
<reference evidence="4 8" key="1">
    <citation type="submission" date="2021-03" db="EMBL/GenBank/DDBJ databases">
        <title>Human Oral Microbial Genomes.</title>
        <authorList>
            <person name="Johnston C.D."/>
            <person name="Chen T."/>
            <person name="Dewhirst F.E."/>
        </authorList>
    </citation>
    <scope>NUCLEOTIDE SEQUENCE [LARGE SCALE GENOMIC DNA]</scope>
    <source>
        <strain evidence="4 8">DSMZ 100122</strain>
    </source>
</reference>
<dbReference type="Pfam" id="PF01527">
    <property type="entry name" value="HTH_Tnp_1"/>
    <property type="match status" value="1"/>
</dbReference>
<dbReference type="EMBL" id="CP072384">
    <property type="protein sequence ID" value="QUC07697.1"/>
    <property type="molecule type" value="Genomic_DNA"/>
</dbReference>
<dbReference type="EMBL" id="CP072384">
    <property type="protein sequence ID" value="QUC06900.1"/>
    <property type="molecule type" value="Genomic_DNA"/>
</dbReference>
<protein>
    <submittedName>
        <fullName evidence="4">Transposase</fullName>
    </submittedName>
</protein>
<name>A0ABX7Y5F7_9ACTN</name>
<dbReference type="InterPro" id="IPR002514">
    <property type="entry name" value="Transposase_8"/>
</dbReference>
<dbReference type="EMBL" id="CP072384">
    <property type="protein sequence ID" value="QUC07733.1"/>
    <property type="molecule type" value="Genomic_DNA"/>
</dbReference>
<evidence type="ECO:0000313" key="2">
    <source>
        <dbReference type="EMBL" id="QUC06900.1"/>
    </source>
</evidence>
<evidence type="ECO:0000313" key="8">
    <source>
        <dbReference type="Proteomes" id="UP000678513"/>
    </source>
</evidence>
<gene>
    <name evidence="5" type="ORF">J5A65_01645</name>
    <name evidence="6" type="ORF">J5A65_04885</name>
    <name evidence="7" type="ORF">J5A65_05025</name>
    <name evidence="2" type="ORF">J5A65_07885</name>
    <name evidence="3" type="ORF">J5A65_12310</name>
    <name evidence="4" type="ORF">J5A65_12520</name>
</gene>
<evidence type="ECO:0000256" key="1">
    <source>
        <dbReference type="SAM" id="Coils"/>
    </source>
</evidence>
<dbReference type="EMBL" id="CP072384">
    <property type="protein sequence ID" value="QUC08477.1"/>
    <property type="molecule type" value="Genomic_DNA"/>
</dbReference>
<dbReference type="Gene3D" id="1.10.10.60">
    <property type="entry name" value="Homeodomain-like"/>
    <property type="match status" value="1"/>
</dbReference>
<feature type="coiled-coil region" evidence="1">
    <location>
        <begin position="59"/>
        <end position="93"/>
    </location>
</feature>
<dbReference type="EMBL" id="CP072384">
    <property type="protein sequence ID" value="QUC09063.1"/>
    <property type="molecule type" value="Genomic_DNA"/>
</dbReference>
<evidence type="ECO:0000313" key="4">
    <source>
        <dbReference type="EMBL" id="QUC07733.1"/>
    </source>
</evidence>
<dbReference type="RefSeq" id="WP_212320937.1">
    <property type="nucleotide sequence ID" value="NZ_AP024463.1"/>
</dbReference>
<evidence type="ECO:0000313" key="3">
    <source>
        <dbReference type="EMBL" id="QUC07697.1"/>
    </source>
</evidence>
<dbReference type="InterPro" id="IPR009057">
    <property type="entry name" value="Homeodomain-like_sf"/>
</dbReference>
<proteinExistence type="predicted"/>
<dbReference type="Proteomes" id="UP000678513">
    <property type="component" value="Chromosome"/>
</dbReference>